<evidence type="ECO:0000313" key="2">
    <source>
        <dbReference type="Proteomes" id="UP000242561"/>
    </source>
</evidence>
<evidence type="ECO:0000313" key="1">
    <source>
        <dbReference type="EMBL" id="APG62436.1"/>
    </source>
</evidence>
<reference evidence="1 2" key="1">
    <citation type="submission" date="2016-11" db="EMBL/GenBank/DDBJ databases">
        <title>Sphingorhabdus sp. LPB0140, isolated from marine environment.</title>
        <authorList>
            <person name="Kim E."/>
            <person name="Yi H."/>
        </authorList>
    </citation>
    <scope>NUCLEOTIDE SEQUENCE [LARGE SCALE GENOMIC DNA]</scope>
    <source>
        <strain evidence="1 2">LPB0140</strain>
    </source>
</reference>
<dbReference type="RefSeq" id="WP_072559090.1">
    <property type="nucleotide sequence ID" value="NZ_CP018154.1"/>
</dbReference>
<accession>A0A1L3JBE5</accession>
<organism evidence="1 2">
    <name type="scientific">Sphingorhabdus lutea</name>
    <dbReference type="NCBI Taxonomy" id="1913578"/>
    <lineage>
        <taxon>Bacteria</taxon>
        <taxon>Pseudomonadati</taxon>
        <taxon>Pseudomonadota</taxon>
        <taxon>Alphaproteobacteria</taxon>
        <taxon>Sphingomonadales</taxon>
        <taxon>Sphingomonadaceae</taxon>
        <taxon>Sphingorhabdus</taxon>
    </lineage>
</organism>
<keyword evidence="2" id="KW-1185">Reference proteome</keyword>
<proteinExistence type="predicted"/>
<dbReference type="EMBL" id="CP018154">
    <property type="protein sequence ID" value="APG62436.1"/>
    <property type="molecule type" value="Genomic_DNA"/>
</dbReference>
<dbReference type="STRING" id="1913578.LPB140_06115"/>
<dbReference type="Proteomes" id="UP000242561">
    <property type="component" value="Chromosome"/>
</dbReference>
<protein>
    <recommendedName>
        <fullName evidence="3">Nuclear transport factor 2 family protein</fullName>
    </recommendedName>
</protein>
<dbReference type="OrthoDB" id="8754772at2"/>
<sequence>MSKYDNIDEVMRTLYESISGPPGGQDWVRDREIYHPSALITRTRIVDGKPVAFTFDYDGFVAATIPLLKDKSFYEIETKRSESHFGQIAHIFSEYVAREHLDDEDILFRGVNMVHLWNDGADCSGRWWIMSIIWDNEREGVTLPQSWL</sequence>
<dbReference type="KEGG" id="sphl:LPB140_06115"/>
<evidence type="ECO:0008006" key="3">
    <source>
        <dbReference type="Google" id="ProtNLM"/>
    </source>
</evidence>
<name>A0A1L3JBE5_9SPHN</name>
<dbReference type="AlphaFoldDB" id="A0A1L3JBE5"/>
<gene>
    <name evidence="1" type="ORF">LPB140_06115</name>
</gene>